<sequence length="252" mass="25719">MSSGNWGDLRTRVLSAIVMLGIGAGAIATGGLAYVALITLAVAGMNWELSRMIVPGKAWLAVVVGVASASVLIASVFAAPRPLIEAAILPGLVGALFAAKDRVIFGVYASLVVISGLGLLMLYDAQGIFLVVWLICVVVATDVAGYFAGKAIGGKKFWPSISPKKTWAGILAGWAAAAVVGGLMGGEELAAISVFMSFASQLGDIAESAIKRRSGVKDSSNLIPGHGGLLDRFDGLIAANLVVLIALLTLGL</sequence>
<feature type="transmembrane region" description="Helical" evidence="19">
    <location>
        <begin position="230"/>
        <end position="250"/>
    </location>
</feature>
<dbReference type="PANTHER" id="PTHR46382:SF1">
    <property type="entry name" value="PHOSPHATIDATE CYTIDYLYLTRANSFERASE"/>
    <property type="match status" value="1"/>
</dbReference>
<dbReference type="KEGG" id="cact:HZ995_15285"/>
<dbReference type="EC" id="2.7.7.41" evidence="6 18"/>
<dbReference type="PANTHER" id="PTHR46382">
    <property type="entry name" value="PHOSPHATIDATE CYTIDYLYLTRANSFERASE"/>
    <property type="match status" value="1"/>
</dbReference>
<feature type="transmembrane region" description="Helical" evidence="19">
    <location>
        <begin position="104"/>
        <end position="122"/>
    </location>
</feature>
<evidence type="ECO:0000256" key="1">
    <source>
        <dbReference type="ARBA" id="ARBA00001698"/>
    </source>
</evidence>
<evidence type="ECO:0000256" key="11">
    <source>
        <dbReference type="ARBA" id="ARBA00022692"/>
    </source>
</evidence>
<evidence type="ECO:0000256" key="19">
    <source>
        <dbReference type="SAM" id="Phobius"/>
    </source>
</evidence>
<evidence type="ECO:0000256" key="9">
    <source>
        <dbReference type="ARBA" id="ARBA00022516"/>
    </source>
</evidence>
<feature type="transmembrane region" description="Helical" evidence="19">
    <location>
        <begin position="83"/>
        <end position="99"/>
    </location>
</feature>
<accession>A0A975EPL8</accession>
<evidence type="ECO:0000313" key="20">
    <source>
        <dbReference type="EMBL" id="QTN35809.1"/>
    </source>
</evidence>
<dbReference type="GO" id="GO:0004605">
    <property type="term" value="F:phosphatidate cytidylyltransferase activity"/>
    <property type="evidence" value="ECO:0007669"/>
    <property type="project" value="UniProtKB-EC"/>
</dbReference>
<evidence type="ECO:0000313" key="21">
    <source>
        <dbReference type="Proteomes" id="UP000665026"/>
    </source>
</evidence>
<dbReference type="PROSITE" id="PS01315">
    <property type="entry name" value="CDS"/>
    <property type="match status" value="1"/>
</dbReference>
<evidence type="ECO:0000256" key="3">
    <source>
        <dbReference type="ARBA" id="ARBA00005119"/>
    </source>
</evidence>
<evidence type="ECO:0000256" key="16">
    <source>
        <dbReference type="ARBA" id="ARBA00023209"/>
    </source>
</evidence>
<keyword evidence="13 19" id="KW-1133">Transmembrane helix</keyword>
<dbReference type="GO" id="GO:0005886">
    <property type="term" value="C:plasma membrane"/>
    <property type="evidence" value="ECO:0007669"/>
    <property type="project" value="UniProtKB-SubCell"/>
</dbReference>
<organism evidence="20 21">
    <name type="scientific">Cognatishimia activa</name>
    <dbReference type="NCBI Taxonomy" id="1715691"/>
    <lineage>
        <taxon>Bacteria</taxon>
        <taxon>Pseudomonadati</taxon>
        <taxon>Pseudomonadota</taxon>
        <taxon>Alphaproteobacteria</taxon>
        <taxon>Rhodobacterales</taxon>
        <taxon>Paracoccaceae</taxon>
        <taxon>Cognatishimia</taxon>
    </lineage>
</organism>
<keyword evidence="15 19" id="KW-0472">Membrane</keyword>
<evidence type="ECO:0000256" key="5">
    <source>
        <dbReference type="ARBA" id="ARBA00010185"/>
    </source>
</evidence>
<comment type="subcellular location">
    <subcellularLocation>
        <location evidence="2">Cell membrane</location>
        <topology evidence="2">Multi-pass membrane protein</topology>
    </subcellularLocation>
</comment>
<evidence type="ECO:0000256" key="2">
    <source>
        <dbReference type="ARBA" id="ARBA00004651"/>
    </source>
</evidence>
<comment type="similarity">
    <text evidence="5 18">Belongs to the CDS family.</text>
</comment>
<evidence type="ECO:0000256" key="4">
    <source>
        <dbReference type="ARBA" id="ARBA00005189"/>
    </source>
</evidence>
<dbReference type="RefSeq" id="WP_209356512.1">
    <property type="nucleotide sequence ID" value="NZ_CP060010.1"/>
</dbReference>
<comment type="catalytic activity">
    <reaction evidence="1 18">
        <text>a 1,2-diacyl-sn-glycero-3-phosphate + CTP + H(+) = a CDP-1,2-diacyl-sn-glycerol + diphosphate</text>
        <dbReference type="Rhea" id="RHEA:16229"/>
        <dbReference type="ChEBI" id="CHEBI:15378"/>
        <dbReference type="ChEBI" id="CHEBI:33019"/>
        <dbReference type="ChEBI" id="CHEBI:37563"/>
        <dbReference type="ChEBI" id="CHEBI:58332"/>
        <dbReference type="ChEBI" id="CHEBI:58608"/>
        <dbReference type="EC" id="2.7.7.41"/>
    </reaction>
</comment>
<keyword evidence="10 18" id="KW-0808">Transferase</keyword>
<dbReference type="GO" id="GO:0016024">
    <property type="term" value="P:CDP-diacylglycerol biosynthetic process"/>
    <property type="evidence" value="ECO:0007669"/>
    <property type="project" value="TreeGrafter"/>
</dbReference>
<feature type="transmembrane region" description="Helical" evidence="19">
    <location>
        <begin position="58"/>
        <end position="77"/>
    </location>
</feature>
<feature type="transmembrane region" description="Helical" evidence="19">
    <location>
        <begin position="128"/>
        <end position="147"/>
    </location>
</feature>
<keyword evidence="16" id="KW-0594">Phospholipid biosynthesis</keyword>
<keyword evidence="9" id="KW-0444">Lipid biosynthesis</keyword>
<reference evidence="20" key="1">
    <citation type="submission" date="2020-07" db="EMBL/GenBank/DDBJ databases">
        <title>Genome sequences of bacteria associated with the marine, planktonic diatom Thalassiosira profunda strain ECT2AJA-044.</title>
        <authorList>
            <person name="Gargas C.B."/>
            <person name="Roberts W.R."/>
            <person name="Alverson A.J."/>
        </authorList>
    </citation>
    <scope>NUCLEOTIDE SEQUENCE</scope>
    <source>
        <strain evidence="20">ECT2AJA-044</strain>
    </source>
</reference>
<comment type="pathway">
    <text evidence="3 18">Phospholipid metabolism; CDP-diacylglycerol biosynthesis; CDP-diacylglycerol from sn-glycerol 3-phosphate: step 3/3.</text>
</comment>
<keyword evidence="12 18" id="KW-0548">Nucleotidyltransferase</keyword>
<evidence type="ECO:0000256" key="10">
    <source>
        <dbReference type="ARBA" id="ARBA00022679"/>
    </source>
</evidence>
<keyword evidence="17" id="KW-1208">Phospholipid metabolism</keyword>
<name>A0A975EPL8_9RHOB</name>
<comment type="pathway">
    <text evidence="4">Lipid metabolism.</text>
</comment>
<evidence type="ECO:0000256" key="6">
    <source>
        <dbReference type="ARBA" id="ARBA00012487"/>
    </source>
</evidence>
<keyword evidence="8" id="KW-1003">Cell membrane</keyword>
<feature type="transmembrane region" description="Helical" evidence="19">
    <location>
        <begin position="12"/>
        <end position="37"/>
    </location>
</feature>
<evidence type="ECO:0000256" key="7">
    <source>
        <dbReference type="ARBA" id="ARBA00019373"/>
    </source>
</evidence>
<dbReference type="Proteomes" id="UP000665026">
    <property type="component" value="Chromosome"/>
</dbReference>
<dbReference type="AlphaFoldDB" id="A0A975EPL8"/>
<evidence type="ECO:0000256" key="14">
    <source>
        <dbReference type="ARBA" id="ARBA00023098"/>
    </source>
</evidence>
<evidence type="ECO:0000256" key="13">
    <source>
        <dbReference type="ARBA" id="ARBA00022989"/>
    </source>
</evidence>
<protein>
    <recommendedName>
        <fullName evidence="7 18">Phosphatidate cytidylyltransferase</fullName>
        <ecNumber evidence="6 18">2.7.7.41</ecNumber>
    </recommendedName>
</protein>
<gene>
    <name evidence="20" type="ORF">HZ995_15285</name>
</gene>
<feature type="transmembrane region" description="Helical" evidence="19">
    <location>
        <begin position="167"/>
        <end position="184"/>
    </location>
</feature>
<proteinExistence type="inferred from homology"/>
<evidence type="ECO:0000256" key="17">
    <source>
        <dbReference type="ARBA" id="ARBA00023264"/>
    </source>
</evidence>
<keyword evidence="14" id="KW-0443">Lipid metabolism</keyword>
<dbReference type="Pfam" id="PF01148">
    <property type="entry name" value="CTP_transf_1"/>
    <property type="match status" value="1"/>
</dbReference>
<dbReference type="EMBL" id="CP060010">
    <property type="protein sequence ID" value="QTN35809.1"/>
    <property type="molecule type" value="Genomic_DNA"/>
</dbReference>
<keyword evidence="11 18" id="KW-0812">Transmembrane</keyword>
<evidence type="ECO:0000256" key="8">
    <source>
        <dbReference type="ARBA" id="ARBA00022475"/>
    </source>
</evidence>
<evidence type="ECO:0000256" key="18">
    <source>
        <dbReference type="RuleBase" id="RU003938"/>
    </source>
</evidence>
<dbReference type="InterPro" id="IPR000374">
    <property type="entry name" value="PC_trans"/>
</dbReference>
<evidence type="ECO:0000256" key="15">
    <source>
        <dbReference type="ARBA" id="ARBA00023136"/>
    </source>
</evidence>
<evidence type="ECO:0000256" key="12">
    <source>
        <dbReference type="ARBA" id="ARBA00022695"/>
    </source>
</evidence>